<proteinExistence type="inferred from homology"/>
<evidence type="ECO:0000256" key="1">
    <source>
        <dbReference type="ARBA" id="ARBA00001974"/>
    </source>
</evidence>
<comment type="cofactor">
    <cofactor evidence="1">
        <name>FAD</name>
        <dbReference type="ChEBI" id="CHEBI:57692"/>
    </cofactor>
</comment>
<keyword evidence="5 8" id="KW-0413">Isomerase</keyword>
<dbReference type="Gene3D" id="3.40.50.720">
    <property type="entry name" value="NAD(P)-binding Rossmann-like Domain"/>
    <property type="match status" value="3"/>
</dbReference>
<dbReference type="Pfam" id="PF03275">
    <property type="entry name" value="GLF"/>
    <property type="match status" value="1"/>
</dbReference>
<gene>
    <name evidence="8" type="primary">glf</name>
    <name evidence="8" type="ORF">MRK42_07970</name>
</gene>
<dbReference type="Pfam" id="PF13450">
    <property type="entry name" value="NAD_binding_8"/>
    <property type="match status" value="1"/>
</dbReference>
<dbReference type="SUPFAM" id="SSF51971">
    <property type="entry name" value="Nucleotide-binding domain"/>
    <property type="match status" value="1"/>
</dbReference>
<dbReference type="AlphaFoldDB" id="A0AAU6TDB9"/>
<keyword evidence="3" id="KW-0285">Flavoprotein</keyword>
<comment type="similarity">
    <text evidence="2">Belongs to the UDP-galactopyranose/dTDP-fucopyranose mutase family.</text>
</comment>
<keyword evidence="4" id="KW-0274">FAD</keyword>
<evidence type="ECO:0000259" key="6">
    <source>
        <dbReference type="Pfam" id="PF00535"/>
    </source>
</evidence>
<sequence>MSYQAIVIGAGLSGAVMAERMASQLGWKVLVLEQRDHIGGNCFDEYDEHGVLVHRYGPHLFHTDNKEVWDYLSQFTEWLPYEHRVLSRIDGQLVPIPFNLTSIERCFQADKAAAMIEALRTRFGDGARVPILELRKEAHPLLGELADFIYRKAFVNYTSKQWGVPPEQISPEVTARVPVVVSRDDRYFTDPWQAVPAAGYTAMFERLLAHPLIDVRLSTPMVQRVRLDWQQKQVLLDGAPFGGPLIYTGMLDQLMPAEGNCLPYRSLRFEHRHLAQEQFQPVTTVNYPNEEAFTRITEFKHFSGQVHPGTSIVYEYPCDYQPEQGLEPYYPLFTDAAKQHYQACRDELTQFSQLIALGRLAEYRYFDMDDAVSNALNSFGSSFEKTPSKPLVSVIMSVHNCANYIEDALDSILKQTYKNLEVIIFDDGSSDETGSVIGRMAAKDSRIIHYHRRQQGIANCLNEALLLARGEYIARMDGDDISLPERIEKQMAFLHEHPHIDLVGCWLKLFGVRDEVWHYRPYDNFIKNTILLFSNGVGHNAILVRADVYKRFRYDPEYTDVEDTELWTRMAISKPEVRFANLREVLVLYRIHSAQSSILRKVRQRELYRRIVSKYLDSLGVSATEQDMEVHEWLVDQPSNLSDSQLYRVANWLNHIAVLKQNALPDEYGVLAERWHHLCQKNRACLDIYERYHAEFDICWLPPMSA</sequence>
<dbReference type="SUPFAM" id="SSF53448">
    <property type="entry name" value="Nucleotide-diphospho-sugar transferases"/>
    <property type="match status" value="1"/>
</dbReference>
<evidence type="ECO:0000256" key="5">
    <source>
        <dbReference type="ARBA" id="ARBA00023235"/>
    </source>
</evidence>
<dbReference type="InterPro" id="IPR004379">
    <property type="entry name" value="UDP-GALP_mutase"/>
</dbReference>
<evidence type="ECO:0000256" key="2">
    <source>
        <dbReference type="ARBA" id="ARBA00009321"/>
    </source>
</evidence>
<feature type="domain" description="Glycosyltransferase 2-like" evidence="6">
    <location>
        <begin position="393"/>
        <end position="522"/>
    </location>
</feature>
<dbReference type="PANTHER" id="PTHR21197">
    <property type="entry name" value="UDP-GALACTOPYRANOSE MUTASE"/>
    <property type="match status" value="1"/>
</dbReference>
<evidence type="ECO:0000259" key="7">
    <source>
        <dbReference type="Pfam" id="PF03275"/>
    </source>
</evidence>
<dbReference type="GO" id="GO:0008767">
    <property type="term" value="F:UDP-galactopyranose mutase activity"/>
    <property type="evidence" value="ECO:0007669"/>
    <property type="project" value="UniProtKB-EC"/>
</dbReference>
<dbReference type="Gene3D" id="3.90.550.10">
    <property type="entry name" value="Spore Coat Polysaccharide Biosynthesis Protein SpsA, Chain A"/>
    <property type="match status" value="1"/>
</dbReference>
<dbReference type="Pfam" id="PF00535">
    <property type="entry name" value="Glycos_transf_2"/>
    <property type="match status" value="1"/>
</dbReference>
<name>A0AAU6TDB9_9GAMM</name>
<organism evidence="8">
    <name type="scientific">Aeromonas sp. 19NY04SH05-1</name>
    <dbReference type="NCBI Taxonomy" id="2920537"/>
    <lineage>
        <taxon>Bacteria</taxon>
        <taxon>Pseudomonadati</taxon>
        <taxon>Pseudomonadota</taxon>
        <taxon>Gammaproteobacteria</taxon>
        <taxon>Aeromonadales</taxon>
        <taxon>Aeromonadaceae</taxon>
        <taxon>Aeromonas</taxon>
    </lineage>
</organism>
<dbReference type="GO" id="GO:0005829">
    <property type="term" value="C:cytosol"/>
    <property type="evidence" value="ECO:0007669"/>
    <property type="project" value="TreeGrafter"/>
</dbReference>
<evidence type="ECO:0000256" key="3">
    <source>
        <dbReference type="ARBA" id="ARBA00022630"/>
    </source>
</evidence>
<feature type="domain" description="UDP-galactopyranose mutase C-terminal" evidence="7">
    <location>
        <begin position="154"/>
        <end position="365"/>
    </location>
</feature>
<dbReference type="EMBL" id="CP095328">
    <property type="protein sequence ID" value="XAG42905.1"/>
    <property type="molecule type" value="Genomic_DNA"/>
</dbReference>
<dbReference type="InterPro" id="IPR029044">
    <property type="entry name" value="Nucleotide-diphossugar_trans"/>
</dbReference>
<evidence type="ECO:0000313" key="8">
    <source>
        <dbReference type="EMBL" id="XAG42905.1"/>
    </source>
</evidence>
<evidence type="ECO:0000256" key="4">
    <source>
        <dbReference type="ARBA" id="ARBA00022827"/>
    </source>
</evidence>
<accession>A0AAU6TDB9</accession>
<dbReference type="InterPro" id="IPR001173">
    <property type="entry name" value="Glyco_trans_2-like"/>
</dbReference>
<dbReference type="EC" id="5.4.99.9" evidence="8"/>
<dbReference type="SUPFAM" id="SSF54373">
    <property type="entry name" value="FAD-linked reductases, C-terminal domain"/>
    <property type="match status" value="1"/>
</dbReference>
<dbReference type="PANTHER" id="PTHR21197:SF0">
    <property type="entry name" value="UDP-GALACTOPYRANOSE MUTASE"/>
    <property type="match status" value="1"/>
</dbReference>
<dbReference type="InterPro" id="IPR015899">
    <property type="entry name" value="UDP-GalPyranose_mutase_C"/>
</dbReference>
<dbReference type="NCBIfam" id="TIGR00031">
    <property type="entry name" value="UDP-GALP_mutase"/>
    <property type="match status" value="1"/>
</dbReference>
<reference evidence="8" key="1">
    <citation type="submission" date="2022-03" db="EMBL/GenBank/DDBJ databases">
        <title>Sea Food Isolates.</title>
        <authorList>
            <person name="Li C."/>
        </authorList>
    </citation>
    <scope>NUCLEOTIDE SEQUENCE</scope>
    <source>
        <strain evidence="8">19NY04SH05-1</strain>
    </source>
</reference>
<protein>
    <submittedName>
        <fullName evidence="8">UDP-galactopyranose mutase</fullName>
        <ecNumber evidence="8">5.4.99.9</ecNumber>
    </submittedName>
</protein>
<dbReference type="GO" id="GO:0050660">
    <property type="term" value="F:flavin adenine dinucleotide binding"/>
    <property type="evidence" value="ECO:0007669"/>
    <property type="project" value="TreeGrafter"/>
</dbReference>